<evidence type="ECO:0000313" key="1">
    <source>
        <dbReference type="EMBL" id="SVC31733.1"/>
    </source>
</evidence>
<name>A0A382L728_9ZZZZ</name>
<dbReference type="AlphaFoldDB" id="A0A382L728"/>
<accession>A0A382L728</accession>
<dbReference type="PROSITE" id="PS51257">
    <property type="entry name" value="PROKAR_LIPOPROTEIN"/>
    <property type="match status" value="1"/>
</dbReference>
<protein>
    <submittedName>
        <fullName evidence="1">Uncharacterized protein</fullName>
    </submittedName>
</protein>
<gene>
    <name evidence="1" type="ORF">METZ01_LOCUS284587</name>
</gene>
<sequence length="35" mass="3913">MKRTINYLLSLIILVGCSNLQNTKQTLSSNSEISE</sequence>
<dbReference type="EMBL" id="UINC01084773">
    <property type="protein sequence ID" value="SVC31733.1"/>
    <property type="molecule type" value="Genomic_DNA"/>
</dbReference>
<feature type="non-terminal residue" evidence="1">
    <location>
        <position position="35"/>
    </location>
</feature>
<proteinExistence type="predicted"/>
<reference evidence="1" key="1">
    <citation type="submission" date="2018-05" db="EMBL/GenBank/DDBJ databases">
        <authorList>
            <person name="Lanie J.A."/>
            <person name="Ng W.-L."/>
            <person name="Kazmierczak K.M."/>
            <person name="Andrzejewski T.M."/>
            <person name="Davidsen T.M."/>
            <person name="Wayne K.J."/>
            <person name="Tettelin H."/>
            <person name="Glass J.I."/>
            <person name="Rusch D."/>
            <person name="Podicherti R."/>
            <person name="Tsui H.-C.T."/>
            <person name="Winkler M.E."/>
        </authorList>
    </citation>
    <scope>NUCLEOTIDE SEQUENCE</scope>
</reference>
<organism evidence="1">
    <name type="scientific">marine metagenome</name>
    <dbReference type="NCBI Taxonomy" id="408172"/>
    <lineage>
        <taxon>unclassified sequences</taxon>
        <taxon>metagenomes</taxon>
        <taxon>ecological metagenomes</taxon>
    </lineage>
</organism>